<sequence length="59" mass="7011">MRKQKYHLYLTHDERRTVINSLICLKNDLILQGRYTDGVDELIVKLTKAKVKKIKIKEV</sequence>
<name>A0A4P8XZA9_9FIRM</name>
<dbReference type="RefSeq" id="WP_138157463.1">
    <property type="nucleotide sequence ID" value="NZ_CP039381.1"/>
</dbReference>
<accession>A0A4P8XZA9</accession>
<dbReference type="EMBL" id="CP039381">
    <property type="protein sequence ID" value="QCT07450.1"/>
    <property type="molecule type" value="Genomic_DNA"/>
</dbReference>
<dbReference type="AlphaFoldDB" id="A0A4P8XZA9"/>
<dbReference type="Proteomes" id="UP000301475">
    <property type="component" value="Chromosome"/>
</dbReference>
<evidence type="ECO:0000313" key="1">
    <source>
        <dbReference type="EMBL" id="QCT07450.1"/>
    </source>
</evidence>
<organism evidence="1 2">
    <name type="scientific">Ruminococcus bovis</name>
    <dbReference type="NCBI Taxonomy" id="2564099"/>
    <lineage>
        <taxon>Bacteria</taxon>
        <taxon>Bacillati</taxon>
        <taxon>Bacillota</taxon>
        <taxon>Clostridia</taxon>
        <taxon>Eubacteriales</taxon>
        <taxon>Oscillospiraceae</taxon>
        <taxon>Ruminococcus</taxon>
    </lineage>
</organism>
<dbReference type="KEGG" id="ruj:E5Z56_08840"/>
<dbReference type="OrthoDB" id="2064210at2"/>
<protein>
    <submittedName>
        <fullName evidence="1">Uncharacterized protein</fullName>
    </submittedName>
</protein>
<reference evidence="1 2" key="1">
    <citation type="submission" date="2019-04" db="EMBL/GenBank/DDBJ databases">
        <authorList>
            <person name="Embree M."/>
            <person name="Gaffney J.R."/>
        </authorList>
    </citation>
    <scope>NUCLEOTIDE SEQUENCE [LARGE SCALE GENOMIC DNA]</scope>
    <source>
        <strain evidence="1 2">JE7A12</strain>
    </source>
</reference>
<gene>
    <name evidence="1" type="ORF">E5Z56_08840</name>
</gene>
<evidence type="ECO:0000313" key="2">
    <source>
        <dbReference type="Proteomes" id="UP000301475"/>
    </source>
</evidence>
<proteinExistence type="predicted"/>
<keyword evidence="2" id="KW-1185">Reference proteome</keyword>